<evidence type="ECO:0000256" key="1">
    <source>
        <dbReference type="SAM" id="MobiDB-lite"/>
    </source>
</evidence>
<name>A0ABD1T9P9_9LAMI</name>
<evidence type="ECO:0000313" key="2">
    <source>
        <dbReference type="EMBL" id="KAL2509447.1"/>
    </source>
</evidence>
<keyword evidence="3" id="KW-1185">Reference proteome</keyword>
<sequence length="104" mass="11880">MQSATENKPLVFPQDRAYSRREQDPKSNIKVNLQINRFCAQSSTECLNVSNLPNEHQNIGQTSSDIPTPTTPHQLFEQNLLRKDMMKILGGAQGDIWAWLQLWA</sequence>
<accession>A0ABD1T9P9</accession>
<dbReference type="EMBL" id="JBFOLJ010000009">
    <property type="protein sequence ID" value="KAL2509447.1"/>
    <property type="molecule type" value="Genomic_DNA"/>
</dbReference>
<feature type="region of interest" description="Disordered" evidence="1">
    <location>
        <begin position="1"/>
        <end position="25"/>
    </location>
</feature>
<dbReference type="AlphaFoldDB" id="A0ABD1T9P9"/>
<organism evidence="2 3">
    <name type="scientific">Forsythia ovata</name>
    <dbReference type="NCBI Taxonomy" id="205694"/>
    <lineage>
        <taxon>Eukaryota</taxon>
        <taxon>Viridiplantae</taxon>
        <taxon>Streptophyta</taxon>
        <taxon>Embryophyta</taxon>
        <taxon>Tracheophyta</taxon>
        <taxon>Spermatophyta</taxon>
        <taxon>Magnoliopsida</taxon>
        <taxon>eudicotyledons</taxon>
        <taxon>Gunneridae</taxon>
        <taxon>Pentapetalae</taxon>
        <taxon>asterids</taxon>
        <taxon>lamiids</taxon>
        <taxon>Lamiales</taxon>
        <taxon>Oleaceae</taxon>
        <taxon>Forsythieae</taxon>
        <taxon>Forsythia</taxon>
    </lineage>
</organism>
<gene>
    <name evidence="2" type="ORF">Fot_33094</name>
</gene>
<evidence type="ECO:0000313" key="3">
    <source>
        <dbReference type="Proteomes" id="UP001604277"/>
    </source>
</evidence>
<protein>
    <submittedName>
        <fullName evidence="2">Uncharacterized protein</fullName>
    </submittedName>
</protein>
<dbReference type="Proteomes" id="UP001604277">
    <property type="component" value="Unassembled WGS sequence"/>
</dbReference>
<reference evidence="3" key="1">
    <citation type="submission" date="2024-07" db="EMBL/GenBank/DDBJ databases">
        <title>Two chromosome-level genome assemblies of Korean endemic species Abeliophyllum distichum and Forsythia ovata (Oleaceae).</title>
        <authorList>
            <person name="Jang H."/>
        </authorList>
    </citation>
    <scope>NUCLEOTIDE SEQUENCE [LARGE SCALE GENOMIC DNA]</scope>
</reference>
<proteinExistence type="predicted"/>
<comment type="caution">
    <text evidence="2">The sequence shown here is derived from an EMBL/GenBank/DDBJ whole genome shotgun (WGS) entry which is preliminary data.</text>
</comment>